<evidence type="ECO:0000313" key="7">
    <source>
        <dbReference type="Proteomes" id="UP000475862"/>
    </source>
</evidence>
<name>A0A6G0U069_APHGL</name>
<evidence type="ECO:0000256" key="4">
    <source>
        <dbReference type="SAM" id="MobiDB-lite"/>
    </source>
</evidence>
<evidence type="ECO:0000313" key="6">
    <source>
        <dbReference type="EMBL" id="KAE9541818.1"/>
    </source>
</evidence>
<dbReference type="InterPro" id="IPR016161">
    <property type="entry name" value="Ald_DH/histidinol_DH"/>
</dbReference>
<feature type="region of interest" description="Disordered" evidence="4">
    <location>
        <begin position="301"/>
        <end position="320"/>
    </location>
</feature>
<protein>
    <recommendedName>
        <fullName evidence="5">Aldehyde dehydrogenase domain-containing protein</fullName>
    </recommendedName>
</protein>
<dbReference type="Proteomes" id="UP000475862">
    <property type="component" value="Unassembled WGS sequence"/>
</dbReference>
<evidence type="ECO:0000259" key="5">
    <source>
        <dbReference type="Pfam" id="PF00171"/>
    </source>
</evidence>
<sequence length="333" mass="36432">MHHAPELFINNEFVKSSSGKTFDTLNSATGEPIAQVQEGDAVYSIFLTMWTSTMQSLLATAQEAFKLDIPWHTIDASKRGMLLNKLADLIQRDDVYLATLEALDNGKPYSVAISDDLPRTIAVLRYYAGCRSDKNHGKVTPIDGNYFAYTRHEAVRNVVVLKPAEQTPLTALYIASLVKEAGFPPGVVNIVPGYGPTVGKASVDHLGVDKIAFTGSTEVGQIITEGAAKSNLKRVTLELGGKSPNIVFSDSDIDQAVEGAHYGLFYNMGQCCCPGSRTFVHESIYDEFVEKSAKRAEKRIVGDQFDPKTHQGPQVDEEQLNKILSMIDSGKKQ</sequence>
<dbReference type="PROSITE" id="PS00687">
    <property type="entry name" value="ALDEHYDE_DEHYDR_GLU"/>
    <property type="match status" value="1"/>
</dbReference>
<dbReference type="Gene3D" id="3.40.309.10">
    <property type="entry name" value="Aldehyde Dehydrogenase, Chain A, domain 2"/>
    <property type="match status" value="1"/>
</dbReference>
<dbReference type="InterPro" id="IPR016163">
    <property type="entry name" value="Ald_DH_C"/>
</dbReference>
<evidence type="ECO:0000256" key="3">
    <source>
        <dbReference type="RuleBase" id="RU003345"/>
    </source>
</evidence>
<proteinExistence type="inferred from homology"/>
<gene>
    <name evidence="6" type="ORF">AGLY_003809</name>
</gene>
<dbReference type="InterPro" id="IPR016162">
    <property type="entry name" value="Ald_DH_N"/>
</dbReference>
<comment type="similarity">
    <text evidence="3">Belongs to the aldehyde dehydrogenase family.</text>
</comment>
<organism evidence="6 7">
    <name type="scientific">Aphis glycines</name>
    <name type="common">Soybean aphid</name>
    <dbReference type="NCBI Taxonomy" id="307491"/>
    <lineage>
        <taxon>Eukaryota</taxon>
        <taxon>Metazoa</taxon>
        <taxon>Ecdysozoa</taxon>
        <taxon>Arthropoda</taxon>
        <taxon>Hexapoda</taxon>
        <taxon>Insecta</taxon>
        <taxon>Pterygota</taxon>
        <taxon>Neoptera</taxon>
        <taxon>Paraneoptera</taxon>
        <taxon>Hemiptera</taxon>
        <taxon>Sternorrhyncha</taxon>
        <taxon>Aphidomorpha</taxon>
        <taxon>Aphidoidea</taxon>
        <taxon>Aphididae</taxon>
        <taxon>Aphidini</taxon>
        <taxon>Aphis</taxon>
        <taxon>Aphis</taxon>
    </lineage>
</organism>
<evidence type="ECO:0000256" key="1">
    <source>
        <dbReference type="ARBA" id="ARBA00023002"/>
    </source>
</evidence>
<dbReference type="OrthoDB" id="310895at2759"/>
<dbReference type="AlphaFoldDB" id="A0A6G0U069"/>
<reference evidence="6 7" key="1">
    <citation type="submission" date="2019-08" db="EMBL/GenBank/DDBJ databases">
        <title>The genome of the soybean aphid Biotype 1, its phylome, world population structure and adaptation to the North American continent.</title>
        <authorList>
            <person name="Giordano R."/>
            <person name="Donthu R.K."/>
            <person name="Hernandez A.G."/>
            <person name="Wright C.L."/>
            <person name="Zimin A.V."/>
        </authorList>
    </citation>
    <scope>NUCLEOTIDE SEQUENCE [LARGE SCALE GENOMIC DNA]</scope>
    <source>
        <tissue evidence="6">Whole aphids</tissue>
    </source>
</reference>
<dbReference type="Gene3D" id="3.40.605.10">
    <property type="entry name" value="Aldehyde Dehydrogenase, Chain A, domain 1"/>
    <property type="match status" value="2"/>
</dbReference>
<dbReference type="EMBL" id="VYZN01000012">
    <property type="protein sequence ID" value="KAE9541818.1"/>
    <property type="molecule type" value="Genomic_DNA"/>
</dbReference>
<evidence type="ECO:0000256" key="2">
    <source>
        <dbReference type="PROSITE-ProRule" id="PRU10007"/>
    </source>
</evidence>
<dbReference type="Pfam" id="PF00171">
    <property type="entry name" value="Aldedh"/>
    <property type="match status" value="1"/>
</dbReference>
<feature type="active site" evidence="2">
    <location>
        <position position="238"/>
    </location>
</feature>
<dbReference type="SUPFAM" id="SSF53720">
    <property type="entry name" value="ALDH-like"/>
    <property type="match status" value="1"/>
</dbReference>
<dbReference type="GO" id="GO:0016620">
    <property type="term" value="F:oxidoreductase activity, acting on the aldehyde or oxo group of donors, NAD or NADP as acceptor"/>
    <property type="evidence" value="ECO:0007669"/>
    <property type="project" value="InterPro"/>
</dbReference>
<dbReference type="InterPro" id="IPR015590">
    <property type="entry name" value="Aldehyde_DH_dom"/>
</dbReference>
<comment type="caution">
    <text evidence="6">The sequence shown here is derived from an EMBL/GenBank/DDBJ whole genome shotgun (WGS) entry which is preliminary data.</text>
</comment>
<feature type="domain" description="Aldehyde dehydrogenase" evidence="5">
    <location>
        <begin position="155"/>
        <end position="332"/>
    </location>
</feature>
<keyword evidence="7" id="KW-1185">Reference proteome</keyword>
<dbReference type="PANTHER" id="PTHR11699">
    <property type="entry name" value="ALDEHYDE DEHYDROGENASE-RELATED"/>
    <property type="match status" value="1"/>
</dbReference>
<dbReference type="InterPro" id="IPR029510">
    <property type="entry name" value="Ald_DH_CS_GLU"/>
</dbReference>
<accession>A0A6G0U069</accession>
<keyword evidence="1 3" id="KW-0560">Oxidoreductase</keyword>